<evidence type="ECO:0000313" key="2">
    <source>
        <dbReference type="EMBL" id="QNQ07918.1"/>
    </source>
</evidence>
<feature type="domain" description="3'-5' exoribonuclease Rv2179c-like" evidence="1">
    <location>
        <begin position="62"/>
        <end position="168"/>
    </location>
</feature>
<organism evidence="2 3">
    <name type="scientific">Sphingomonas alpina</name>
    <dbReference type="NCBI Taxonomy" id="653931"/>
    <lineage>
        <taxon>Bacteria</taxon>
        <taxon>Pseudomonadati</taxon>
        <taxon>Pseudomonadota</taxon>
        <taxon>Alphaproteobacteria</taxon>
        <taxon>Sphingomonadales</taxon>
        <taxon>Sphingomonadaceae</taxon>
        <taxon>Sphingomonas</taxon>
    </lineage>
</organism>
<protein>
    <submittedName>
        <fullName evidence="2">3'-5' exoribonuclease</fullName>
    </submittedName>
</protein>
<accession>A0A7H0LE15</accession>
<keyword evidence="3" id="KW-1185">Reference proteome</keyword>
<dbReference type="RefSeq" id="WP_187760264.1">
    <property type="nucleotide sequence ID" value="NZ_CP061038.1"/>
</dbReference>
<evidence type="ECO:0000259" key="1">
    <source>
        <dbReference type="Pfam" id="PF16473"/>
    </source>
</evidence>
<name>A0A7H0LE15_9SPHN</name>
<reference evidence="2 3" key="1">
    <citation type="submission" date="2020-09" db="EMBL/GenBank/DDBJ databases">
        <title>Sphingomonas sp., a new species isolated from pork steak.</title>
        <authorList>
            <person name="Heidler von Heilborn D."/>
        </authorList>
    </citation>
    <scope>NUCLEOTIDE SEQUENCE [LARGE SCALE GENOMIC DNA]</scope>
    <source>
        <strain evidence="3">S8-3T</strain>
    </source>
</reference>
<dbReference type="KEGG" id="spap:H3Z74_14075"/>
<dbReference type="EMBL" id="CP061038">
    <property type="protein sequence ID" value="QNQ07918.1"/>
    <property type="molecule type" value="Genomic_DNA"/>
</dbReference>
<gene>
    <name evidence="2" type="ORF">H3Z74_14075</name>
</gene>
<dbReference type="Proteomes" id="UP000516148">
    <property type="component" value="Chromosome"/>
</dbReference>
<dbReference type="AlphaFoldDB" id="A0A7H0LE15"/>
<dbReference type="Gene3D" id="3.30.420.10">
    <property type="entry name" value="Ribonuclease H-like superfamily/Ribonuclease H"/>
    <property type="match status" value="1"/>
</dbReference>
<dbReference type="GO" id="GO:0003676">
    <property type="term" value="F:nucleic acid binding"/>
    <property type="evidence" value="ECO:0007669"/>
    <property type="project" value="InterPro"/>
</dbReference>
<sequence length="179" mass="19657">MKAHVIVDCEASGPCPGFGSMICFGAFVAEAELSRGWRSAVIEPYSDVHNDAAYASIGMTHQQHVADATQDLAAAMIEFDRWLTALGADRVVFWSDNPAFDWQWINHGFSVAGIANPFGFSARRIGDLYAGLTANFGNTQGWKRLRQTAHDHDPLNDAKGNAEALVAILRDHNQLEKLR</sequence>
<dbReference type="InterPro" id="IPR033390">
    <property type="entry name" value="Rv2179c-like"/>
</dbReference>
<proteinExistence type="predicted"/>
<dbReference type="SUPFAM" id="SSF53098">
    <property type="entry name" value="Ribonuclease H-like"/>
    <property type="match status" value="1"/>
</dbReference>
<evidence type="ECO:0000313" key="3">
    <source>
        <dbReference type="Proteomes" id="UP000516148"/>
    </source>
</evidence>
<dbReference type="InterPro" id="IPR012337">
    <property type="entry name" value="RNaseH-like_sf"/>
</dbReference>
<dbReference type="Pfam" id="PF16473">
    <property type="entry name" value="Rv2179c-like"/>
    <property type="match status" value="1"/>
</dbReference>
<dbReference type="InterPro" id="IPR036397">
    <property type="entry name" value="RNaseH_sf"/>
</dbReference>